<dbReference type="PANTHER" id="PTHR16138">
    <property type="entry name" value="MYCOPHENOLIC ACID ACYL-GLUCURONIDE ESTERASE, MITOCHONDRIAL"/>
    <property type="match status" value="1"/>
</dbReference>
<dbReference type="InterPro" id="IPR052382">
    <property type="entry name" value="ABHD10_acyl-thioesterase"/>
</dbReference>
<reference evidence="3 4" key="1">
    <citation type="submission" date="2018-06" db="EMBL/GenBank/DDBJ databases">
        <title>Genomic Encyclopedia of Archaeal and Bacterial Type Strains, Phase II (KMG-II): from individual species to whole genera.</title>
        <authorList>
            <person name="Goeker M."/>
        </authorList>
    </citation>
    <scope>NUCLEOTIDE SEQUENCE [LARGE SCALE GENOMIC DNA]</scope>
    <source>
        <strain evidence="3 4">DSM 24525</strain>
    </source>
</reference>
<dbReference type="EMBL" id="QKYU01000003">
    <property type="protein sequence ID" value="PZW49053.1"/>
    <property type="molecule type" value="Genomic_DNA"/>
</dbReference>
<dbReference type="OrthoDB" id="9813296at2"/>
<comment type="caution">
    <text evidence="3">The sequence shown here is derived from an EMBL/GenBank/DDBJ whole genome shotgun (WGS) entry which is preliminary data.</text>
</comment>
<dbReference type="PANTHER" id="PTHR16138:SF7">
    <property type="entry name" value="PALMITOYL-PROTEIN THIOESTERASE ABHD10, MITOCHONDRIAL"/>
    <property type="match status" value="1"/>
</dbReference>
<dbReference type="RefSeq" id="WP_111396765.1">
    <property type="nucleotide sequence ID" value="NZ_QKYU01000003.1"/>
</dbReference>
<dbReference type="Proteomes" id="UP000249688">
    <property type="component" value="Unassembled WGS sequence"/>
</dbReference>
<accession>A0A2W7IT59</accession>
<evidence type="ECO:0000313" key="3">
    <source>
        <dbReference type="EMBL" id="PZW49053.1"/>
    </source>
</evidence>
<proteinExistence type="predicted"/>
<keyword evidence="4" id="KW-1185">Reference proteome</keyword>
<gene>
    <name evidence="3" type="ORF">C8P66_10378</name>
</gene>
<evidence type="ECO:0000313" key="4">
    <source>
        <dbReference type="Proteomes" id="UP000249688"/>
    </source>
</evidence>
<name>A0A2W7IT59_9PROT</name>
<dbReference type="InterPro" id="IPR029058">
    <property type="entry name" value="AB_hydrolase_fold"/>
</dbReference>
<keyword evidence="1" id="KW-0378">Hydrolase</keyword>
<protein>
    <submittedName>
        <fullName evidence="3">Pimeloyl-ACP methyl ester carboxylesterase</fullName>
    </submittedName>
</protein>
<evidence type="ECO:0000256" key="1">
    <source>
        <dbReference type="ARBA" id="ARBA00022801"/>
    </source>
</evidence>
<sequence length="250" mass="27154">MTEELGRLREIAYARLPGTKPGVVFLGGFHSDMQGNKATFLRGHCAAHDRAYLRLDYSGHGESGGRFEEGSIGLWLADAESALLELTDGPQILVGSSMGGWIAMLLARRHPTKVAAVLGIAAAPDFLTMLLEPALPAKARAELAAKGVVLMPSEYGEPTPITRHLVEESKEHLLLDPGFDLPCPLHLVQGMADPDVPWHHALRIVEACRRQDTRLTLIRDGDHRLSRPQDLELICQLLGALLSTAASPSR</sequence>
<dbReference type="GO" id="GO:0016787">
    <property type="term" value="F:hydrolase activity"/>
    <property type="evidence" value="ECO:0007669"/>
    <property type="project" value="UniProtKB-KW"/>
</dbReference>
<organism evidence="3 4">
    <name type="scientific">Humitalea rosea</name>
    <dbReference type="NCBI Taxonomy" id="990373"/>
    <lineage>
        <taxon>Bacteria</taxon>
        <taxon>Pseudomonadati</taxon>
        <taxon>Pseudomonadota</taxon>
        <taxon>Alphaproteobacteria</taxon>
        <taxon>Acetobacterales</taxon>
        <taxon>Roseomonadaceae</taxon>
        <taxon>Humitalea</taxon>
    </lineage>
</organism>
<dbReference type="Pfam" id="PF12146">
    <property type="entry name" value="Hydrolase_4"/>
    <property type="match status" value="1"/>
</dbReference>
<feature type="domain" description="Serine aminopeptidase S33" evidence="2">
    <location>
        <begin position="41"/>
        <end position="127"/>
    </location>
</feature>
<dbReference type="AlphaFoldDB" id="A0A2W7IT59"/>
<evidence type="ECO:0000259" key="2">
    <source>
        <dbReference type="Pfam" id="PF12146"/>
    </source>
</evidence>
<dbReference type="SUPFAM" id="SSF53474">
    <property type="entry name" value="alpha/beta-Hydrolases"/>
    <property type="match status" value="1"/>
</dbReference>
<dbReference type="Gene3D" id="3.40.50.1820">
    <property type="entry name" value="alpha/beta hydrolase"/>
    <property type="match status" value="1"/>
</dbReference>
<dbReference type="InterPro" id="IPR022742">
    <property type="entry name" value="Hydrolase_4"/>
</dbReference>